<evidence type="ECO:0000313" key="9">
    <source>
        <dbReference type="Proteomes" id="UP001499854"/>
    </source>
</evidence>
<dbReference type="Gene3D" id="1.10.150.120">
    <property type="entry name" value="[2Fe-2S]-binding domain"/>
    <property type="match status" value="1"/>
</dbReference>
<dbReference type="EMBL" id="BAAAQM010000002">
    <property type="protein sequence ID" value="GAA1952338.1"/>
    <property type="molecule type" value="Genomic_DNA"/>
</dbReference>
<dbReference type="PANTHER" id="PTHR44379:SF8">
    <property type="entry name" value="XANTHINE DEHYDROGENASE IRON-SULFUR-BINDING SUBUNIT XDHC-RELATED"/>
    <property type="match status" value="1"/>
</dbReference>
<sequence>MSEPAAEWPTVGLTLRVDGHEYPVPQVWIGDSLLAVLRERLDFDEPRDGCGAGECGACLVTVDDTPAAACLVPAVAAVERDVRTPRDPGFDAARAAVAAAGAGPCGFCAPGLAVAITSLLRRNPDPGPAAVREALSGVICRCSESGHWIEAVALAKEAEGGAAAGSGASPDPDDADLVDPARRPEAAAP</sequence>
<protein>
    <recommendedName>
        <fullName evidence="7">2Fe-2S ferredoxin-type domain-containing protein</fullName>
    </recommendedName>
</protein>
<proteinExistence type="predicted"/>
<organism evidence="8 9">
    <name type="scientific">Catenulispora subtropica</name>
    <dbReference type="NCBI Taxonomy" id="450798"/>
    <lineage>
        <taxon>Bacteria</taxon>
        <taxon>Bacillati</taxon>
        <taxon>Actinomycetota</taxon>
        <taxon>Actinomycetes</taxon>
        <taxon>Catenulisporales</taxon>
        <taxon>Catenulisporaceae</taxon>
        <taxon>Catenulispora</taxon>
    </lineage>
</organism>
<dbReference type="Pfam" id="PF01799">
    <property type="entry name" value="Fer2_2"/>
    <property type="match status" value="1"/>
</dbReference>
<reference evidence="8 9" key="1">
    <citation type="journal article" date="2019" name="Int. J. Syst. Evol. Microbiol.">
        <title>The Global Catalogue of Microorganisms (GCM) 10K type strain sequencing project: providing services to taxonomists for standard genome sequencing and annotation.</title>
        <authorList>
            <consortium name="The Broad Institute Genomics Platform"/>
            <consortium name="The Broad Institute Genome Sequencing Center for Infectious Disease"/>
            <person name="Wu L."/>
            <person name="Ma J."/>
        </authorList>
    </citation>
    <scope>NUCLEOTIDE SEQUENCE [LARGE SCALE GENOMIC DNA]</scope>
    <source>
        <strain evidence="8 9">JCM 16013</strain>
    </source>
</reference>
<dbReference type="SUPFAM" id="SSF47741">
    <property type="entry name" value="CO dehydrogenase ISP C-domain like"/>
    <property type="match status" value="1"/>
</dbReference>
<dbReference type="PANTHER" id="PTHR44379">
    <property type="entry name" value="OXIDOREDUCTASE WITH IRON-SULFUR SUBUNIT"/>
    <property type="match status" value="1"/>
</dbReference>
<evidence type="ECO:0000259" key="7">
    <source>
        <dbReference type="PROSITE" id="PS51085"/>
    </source>
</evidence>
<evidence type="ECO:0000256" key="1">
    <source>
        <dbReference type="ARBA" id="ARBA00022714"/>
    </source>
</evidence>
<evidence type="ECO:0000256" key="3">
    <source>
        <dbReference type="ARBA" id="ARBA00023002"/>
    </source>
</evidence>
<evidence type="ECO:0000256" key="4">
    <source>
        <dbReference type="ARBA" id="ARBA00023004"/>
    </source>
</evidence>
<dbReference type="InterPro" id="IPR036010">
    <property type="entry name" value="2Fe-2S_ferredoxin-like_sf"/>
</dbReference>
<dbReference type="RefSeq" id="WP_344655175.1">
    <property type="nucleotide sequence ID" value="NZ_BAAAQM010000002.1"/>
</dbReference>
<dbReference type="InterPro" id="IPR012675">
    <property type="entry name" value="Beta-grasp_dom_sf"/>
</dbReference>
<feature type="region of interest" description="Disordered" evidence="6">
    <location>
        <begin position="160"/>
        <end position="189"/>
    </location>
</feature>
<dbReference type="Gene3D" id="3.10.20.30">
    <property type="match status" value="1"/>
</dbReference>
<keyword evidence="9" id="KW-1185">Reference proteome</keyword>
<dbReference type="InterPro" id="IPR006058">
    <property type="entry name" value="2Fe2S_fd_BS"/>
</dbReference>
<feature type="compositionally biased region" description="Basic and acidic residues" evidence="6">
    <location>
        <begin position="179"/>
        <end position="189"/>
    </location>
</feature>
<accession>A0ABN2QKM8</accession>
<dbReference type="SUPFAM" id="SSF54292">
    <property type="entry name" value="2Fe-2S ferredoxin-like"/>
    <property type="match status" value="1"/>
</dbReference>
<dbReference type="Proteomes" id="UP001499854">
    <property type="component" value="Unassembled WGS sequence"/>
</dbReference>
<keyword evidence="3" id="KW-0560">Oxidoreductase</keyword>
<dbReference type="InterPro" id="IPR036884">
    <property type="entry name" value="2Fe-2S-bd_dom_sf"/>
</dbReference>
<name>A0ABN2QKM8_9ACTN</name>
<keyword evidence="2" id="KW-0479">Metal-binding</keyword>
<feature type="domain" description="2Fe-2S ferredoxin-type" evidence="7">
    <location>
        <begin position="11"/>
        <end position="88"/>
    </location>
</feature>
<evidence type="ECO:0000256" key="6">
    <source>
        <dbReference type="SAM" id="MobiDB-lite"/>
    </source>
</evidence>
<dbReference type="PROSITE" id="PS00197">
    <property type="entry name" value="2FE2S_FER_1"/>
    <property type="match status" value="1"/>
</dbReference>
<keyword evidence="1" id="KW-0001">2Fe-2S</keyword>
<dbReference type="InterPro" id="IPR001041">
    <property type="entry name" value="2Fe-2S_ferredoxin-type"/>
</dbReference>
<dbReference type="InterPro" id="IPR002888">
    <property type="entry name" value="2Fe-2S-bd"/>
</dbReference>
<evidence type="ECO:0000256" key="5">
    <source>
        <dbReference type="ARBA" id="ARBA00023014"/>
    </source>
</evidence>
<evidence type="ECO:0000256" key="2">
    <source>
        <dbReference type="ARBA" id="ARBA00022723"/>
    </source>
</evidence>
<dbReference type="PROSITE" id="PS51085">
    <property type="entry name" value="2FE2S_FER_2"/>
    <property type="match status" value="1"/>
</dbReference>
<keyword evidence="4" id="KW-0408">Iron</keyword>
<gene>
    <name evidence="8" type="ORF">GCM10009838_04320</name>
</gene>
<evidence type="ECO:0000313" key="8">
    <source>
        <dbReference type="EMBL" id="GAA1952338.1"/>
    </source>
</evidence>
<comment type="caution">
    <text evidence="8">The sequence shown here is derived from an EMBL/GenBank/DDBJ whole genome shotgun (WGS) entry which is preliminary data.</text>
</comment>
<keyword evidence="5" id="KW-0411">Iron-sulfur</keyword>
<dbReference type="InterPro" id="IPR051452">
    <property type="entry name" value="Diverse_Oxidoreductases"/>
</dbReference>